<keyword evidence="5" id="KW-0812">Transmembrane</keyword>
<feature type="domain" description="PAS" evidence="7">
    <location>
        <begin position="259"/>
        <end position="301"/>
    </location>
</feature>
<feature type="domain" description="PAS" evidence="7">
    <location>
        <begin position="397"/>
        <end position="439"/>
    </location>
</feature>
<feature type="domain" description="HAMP" evidence="8">
    <location>
        <begin position="559"/>
        <end position="611"/>
    </location>
</feature>
<dbReference type="PROSITE" id="PS50111">
    <property type="entry name" value="CHEMOTAXIS_TRANSDUC_2"/>
    <property type="match status" value="1"/>
</dbReference>
<dbReference type="InterPro" id="IPR051310">
    <property type="entry name" value="MCP_chemotaxis"/>
</dbReference>
<keyword evidence="3" id="KW-0807">Transducer</keyword>
<feature type="transmembrane region" description="Helical" evidence="5">
    <location>
        <begin position="186"/>
        <end position="205"/>
    </location>
</feature>
<dbReference type="Pfam" id="PF12729">
    <property type="entry name" value="4HB_MCP_1"/>
    <property type="match status" value="1"/>
</dbReference>
<reference evidence="10" key="1">
    <citation type="journal article" date="2019" name="Int. J. Syst. Evol. Microbiol.">
        <title>The Global Catalogue of Microorganisms (GCM) 10K type strain sequencing project: providing services to taxonomists for standard genome sequencing and annotation.</title>
        <authorList>
            <consortium name="The Broad Institute Genomics Platform"/>
            <consortium name="The Broad Institute Genome Sequencing Center for Infectious Disease"/>
            <person name="Wu L."/>
            <person name="Ma J."/>
        </authorList>
    </citation>
    <scope>NUCLEOTIDE SEQUENCE [LARGE SCALE GENOMIC DNA]</scope>
    <source>
        <strain evidence="10">KCTC 42742</strain>
    </source>
</reference>
<name>A0ABV7RKP8_9NEIS</name>
<keyword evidence="5" id="KW-1133">Transmembrane helix</keyword>
<evidence type="ECO:0000259" key="6">
    <source>
        <dbReference type="PROSITE" id="PS50111"/>
    </source>
</evidence>
<feature type="region of interest" description="Disordered" evidence="4">
    <location>
        <begin position="894"/>
        <end position="921"/>
    </location>
</feature>
<evidence type="ECO:0000313" key="10">
    <source>
        <dbReference type="Proteomes" id="UP001595741"/>
    </source>
</evidence>
<evidence type="ECO:0000259" key="8">
    <source>
        <dbReference type="PROSITE" id="PS50885"/>
    </source>
</evidence>
<dbReference type="InterPro" id="IPR024478">
    <property type="entry name" value="HlyB_4HB_MCP"/>
</dbReference>
<dbReference type="SUPFAM" id="SSF55785">
    <property type="entry name" value="PYP-like sensor domain (PAS domain)"/>
    <property type="match status" value="2"/>
</dbReference>
<keyword evidence="5" id="KW-0472">Membrane</keyword>
<dbReference type="CDD" id="cd11386">
    <property type="entry name" value="MCP_signal"/>
    <property type="match status" value="1"/>
</dbReference>
<evidence type="ECO:0000259" key="7">
    <source>
        <dbReference type="PROSITE" id="PS50112"/>
    </source>
</evidence>
<evidence type="ECO:0000256" key="1">
    <source>
        <dbReference type="ARBA" id="ARBA00022481"/>
    </source>
</evidence>
<dbReference type="SUPFAM" id="SSF58104">
    <property type="entry name" value="Methyl-accepting chemotaxis protein (MCP) signaling domain"/>
    <property type="match status" value="1"/>
</dbReference>
<dbReference type="PANTHER" id="PTHR43531">
    <property type="entry name" value="PROTEIN ICFG"/>
    <property type="match status" value="1"/>
</dbReference>
<protein>
    <submittedName>
        <fullName evidence="9">Methyl-accepting chemotaxis protein</fullName>
    </submittedName>
</protein>
<dbReference type="InterPro" id="IPR035965">
    <property type="entry name" value="PAS-like_dom_sf"/>
</dbReference>
<dbReference type="InterPro" id="IPR003660">
    <property type="entry name" value="HAMP_dom"/>
</dbReference>
<dbReference type="InterPro" id="IPR004089">
    <property type="entry name" value="MCPsignal_dom"/>
</dbReference>
<evidence type="ECO:0000256" key="4">
    <source>
        <dbReference type="SAM" id="MobiDB-lite"/>
    </source>
</evidence>
<dbReference type="PROSITE" id="PS50112">
    <property type="entry name" value="PAS"/>
    <property type="match status" value="2"/>
</dbReference>
<evidence type="ECO:0000256" key="2">
    <source>
        <dbReference type="ARBA" id="ARBA00029447"/>
    </source>
</evidence>
<dbReference type="Pfam" id="PF18947">
    <property type="entry name" value="HAMP_2"/>
    <property type="match status" value="1"/>
</dbReference>
<comment type="caution">
    <text evidence="9">The sequence shown here is derived from an EMBL/GenBank/DDBJ whole genome shotgun (WGS) entry which is preliminary data.</text>
</comment>
<dbReference type="PROSITE" id="PS50885">
    <property type="entry name" value="HAMP"/>
    <property type="match status" value="1"/>
</dbReference>
<dbReference type="PANTHER" id="PTHR43531:SF14">
    <property type="entry name" value="METHYL-ACCEPTING CHEMOTAXIS PROTEIN I-RELATED"/>
    <property type="match status" value="1"/>
</dbReference>
<dbReference type="RefSeq" id="WP_386094465.1">
    <property type="nucleotide sequence ID" value="NZ_JBHRXN010000036.1"/>
</dbReference>
<proteinExistence type="inferred from homology"/>
<comment type="similarity">
    <text evidence="2">Belongs to the methyl-accepting chemotaxis (MCP) protein family.</text>
</comment>
<feature type="transmembrane region" description="Helical" evidence="5">
    <location>
        <begin position="6"/>
        <end position="26"/>
    </location>
</feature>
<dbReference type="Pfam" id="PF13188">
    <property type="entry name" value="PAS_8"/>
    <property type="match status" value="2"/>
</dbReference>
<evidence type="ECO:0000256" key="5">
    <source>
        <dbReference type="SAM" id="Phobius"/>
    </source>
</evidence>
<feature type="domain" description="Methyl-accepting transducer" evidence="6">
    <location>
        <begin position="616"/>
        <end position="845"/>
    </location>
</feature>
<dbReference type="Pfam" id="PF00015">
    <property type="entry name" value="MCPsignal"/>
    <property type="match status" value="1"/>
</dbReference>
<accession>A0ABV7RKP8</accession>
<gene>
    <name evidence="9" type="ORF">ACFOLG_17520</name>
</gene>
<dbReference type="Gene3D" id="3.30.450.20">
    <property type="entry name" value="PAS domain"/>
    <property type="match status" value="2"/>
</dbReference>
<dbReference type="EMBL" id="JBHRXN010000036">
    <property type="protein sequence ID" value="MFC3533967.1"/>
    <property type="molecule type" value="Genomic_DNA"/>
</dbReference>
<keyword evidence="1" id="KW-0488">Methylation</keyword>
<sequence>MKVKNLLVLGFGILLLLIAATSLLGIARLKLISSEIVTVSQEHMPRAAAANHVADHVNDTARTVRTALLSPDATLAAQQIKAVDDALQAIDTAYEQLKQHPASTEAQPLEAAMRQADLSYRADLQHFRQLFNAGQTEEAKTFLFARMRPSQLAYQSSIEKLVEYEEGQAEKRAGIMRDTADSTLQMTMLLLGVSLLVGVLAAWLISRTLFRTLGCEPAVAAQVMKELAAGSLEANLQVADGDNSSLAHYMKLAADKAVDNILVRNALDVAATNIMIADANGVVVYANRAVQDMLGNAEADIRKELPNFTARGVVGSNIDGFHKHPDYQRKLLAGLRGAHRAQIAVGGRTFVLLVNPISDTKGRGIGMVVEWQDITEQLKLQAQEQDKRQEELRLMAENTRIRKALDNVSSNVMIADAERSIIYMNRSVQDMLRNAEADIKKALPNFDSRTLLGTSMDGFHRNPAHQRELLASLKQTYTAQIVVGGRTFRLIANPVFSDAGERLGSVVEWSDRTDEVRVEQEVSDIVGAAVRGDFLQRIPMDGKSGFFATLSEQINQLMAVSNQGLSDVATVLAALAKGDLTHTIAADYQGMFGQLKTDTNMTVSRLREIVGNIQDAASAINTAAREISAGNSNLSSRTEQQAASLEETASSMEEITSTVKQNAENSRKANSLAVGASDIASRGGVVVGQVVSTMNEINQSATKIVDIISVIDGIAFQTNILALNAAVEAARAGEQGRGFAVVASEVRNLAQRSAAAAKEIKGLIGDSVDKVESGTRLVDEAGRTMEEIVSSIRRVADIMSEISAASIEQSSGIEQVNLAVSQMDENTQKNAALVEEAAAAAESLEEQASVLLDAVSIFHLDGSAARAPAKLAAAAPLKQAAIVLPKAAVAAPQPAKLNSRSHAVHSPLHPVPSDEGEWEEF</sequence>
<dbReference type="Gene3D" id="1.10.287.950">
    <property type="entry name" value="Methyl-accepting chemotaxis protein"/>
    <property type="match status" value="1"/>
</dbReference>
<keyword evidence="10" id="KW-1185">Reference proteome</keyword>
<dbReference type="SMART" id="SM00283">
    <property type="entry name" value="MA"/>
    <property type="match status" value="1"/>
</dbReference>
<dbReference type="CDD" id="cd19411">
    <property type="entry name" value="MCP2201-like_sensor"/>
    <property type="match status" value="1"/>
</dbReference>
<evidence type="ECO:0000313" key="9">
    <source>
        <dbReference type="EMBL" id="MFC3533967.1"/>
    </source>
</evidence>
<dbReference type="Proteomes" id="UP001595741">
    <property type="component" value="Unassembled WGS sequence"/>
</dbReference>
<organism evidence="9 10">
    <name type="scientific">Vogesella facilis</name>
    <dbReference type="NCBI Taxonomy" id="1655232"/>
    <lineage>
        <taxon>Bacteria</taxon>
        <taxon>Pseudomonadati</taxon>
        <taxon>Pseudomonadota</taxon>
        <taxon>Betaproteobacteria</taxon>
        <taxon>Neisseriales</taxon>
        <taxon>Chromobacteriaceae</taxon>
        <taxon>Vogesella</taxon>
    </lineage>
</organism>
<evidence type="ECO:0000256" key="3">
    <source>
        <dbReference type="PROSITE-ProRule" id="PRU00284"/>
    </source>
</evidence>
<dbReference type="InterPro" id="IPR047347">
    <property type="entry name" value="YvaQ-like_sensor"/>
</dbReference>
<dbReference type="InterPro" id="IPR000014">
    <property type="entry name" value="PAS"/>
</dbReference>